<keyword evidence="4" id="KW-0410">Iron transport</keyword>
<feature type="chain" id="PRO_5016769310" evidence="6">
    <location>
        <begin position="25"/>
        <end position="313"/>
    </location>
</feature>
<dbReference type="SUPFAM" id="SSF53807">
    <property type="entry name" value="Helical backbone' metal receptor"/>
    <property type="match status" value="1"/>
</dbReference>
<evidence type="ECO:0000256" key="4">
    <source>
        <dbReference type="ARBA" id="ARBA00022496"/>
    </source>
</evidence>
<name>A0A370GJ76_9COXI</name>
<keyword evidence="5 6" id="KW-0732">Signal</keyword>
<keyword evidence="9" id="KW-1185">Reference proteome</keyword>
<protein>
    <submittedName>
        <fullName evidence="8">Iron complex transport system substrate-binding protein</fullName>
    </submittedName>
</protein>
<comment type="subcellular location">
    <subcellularLocation>
        <location evidence="1">Cell envelope</location>
    </subcellularLocation>
</comment>
<dbReference type="Gene3D" id="3.40.50.1980">
    <property type="entry name" value="Nitrogenase molybdenum iron protein domain"/>
    <property type="match status" value="2"/>
</dbReference>
<dbReference type="Pfam" id="PF01497">
    <property type="entry name" value="Peripla_BP_2"/>
    <property type="match status" value="1"/>
</dbReference>
<dbReference type="InterPro" id="IPR002491">
    <property type="entry name" value="ABC_transptr_periplasmic_BD"/>
</dbReference>
<keyword evidence="3" id="KW-0813">Transport</keyword>
<reference evidence="8 9" key="1">
    <citation type="submission" date="2018-07" db="EMBL/GenBank/DDBJ databases">
        <title>Genomic Encyclopedia of Type Strains, Phase IV (KMG-IV): sequencing the most valuable type-strain genomes for metagenomic binning, comparative biology and taxonomic classification.</title>
        <authorList>
            <person name="Goeker M."/>
        </authorList>
    </citation>
    <scope>NUCLEOTIDE SEQUENCE [LARGE SCALE GENOMIC DNA]</scope>
    <source>
        <strain evidence="8 9">DSM 16500</strain>
    </source>
</reference>
<keyword evidence="4" id="KW-0406">Ion transport</keyword>
<dbReference type="PANTHER" id="PTHR30532">
    <property type="entry name" value="IRON III DICITRATE-BINDING PERIPLASMIC PROTEIN"/>
    <property type="match status" value="1"/>
</dbReference>
<dbReference type="AlphaFoldDB" id="A0A370GJ76"/>
<sequence>MKHKLSRLAILFAAVFFIFLPAWADAQPMVIRTETGTVMLAKPATRIVVLEFSLLDDLLQLGIKPVGLASSRADEGTNPPFLLSQIQGITDVGTRQQPNLEKIISLRPDLIIADKTMQSEIYPLLTKIAPTLMLNGLLGDIDIQINNLQILAQATKTQNKVAALSKRLRDQYAAAKKIGTAHPARVIIGYVSNAGQFQALTANALTSKILNDFAHPNVITVSRKEQSTPVPLETLLAQDPDSIVVLLTDGDLNPYRALIRNPLWQTLRAVKMKRVYFMDRDLWAKNHGMLATELMLKQAVDTQFLTNQPNTAL</sequence>
<evidence type="ECO:0000259" key="7">
    <source>
        <dbReference type="PROSITE" id="PS50983"/>
    </source>
</evidence>
<feature type="signal peptide" evidence="6">
    <location>
        <begin position="1"/>
        <end position="24"/>
    </location>
</feature>
<evidence type="ECO:0000256" key="5">
    <source>
        <dbReference type="ARBA" id="ARBA00022729"/>
    </source>
</evidence>
<comment type="similarity">
    <text evidence="2">Belongs to the bacterial solute-binding protein 8 family.</text>
</comment>
<dbReference type="PROSITE" id="PS50983">
    <property type="entry name" value="FE_B12_PBP"/>
    <property type="match status" value="1"/>
</dbReference>
<evidence type="ECO:0000256" key="2">
    <source>
        <dbReference type="ARBA" id="ARBA00008814"/>
    </source>
</evidence>
<evidence type="ECO:0000256" key="1">
    <source>
        <dbReference type="ARBA" id="ARBA00004196"/>
    </source>
</evidence>
<keyword evidence="4" id="KW-0408">Iron</keyword>
<evidence type="ECO:0000256" key="6">
    <source>
        <dbReference type="SAM" id="SignalP"/>
    </source>
</evidence>
<evidence type="ECO:0000313" key="8">
    <source>
        <dbReference type="EMBL" id="RDI43795.1"/>
    </source>
</evidence>
<gene>
    <name evidence="8" type="ORF">C8D86_11065</name>
</gene>
<comment type="caution">
    <text evidence="8">The sequence shown here is derived from an EMBL/GenBank/DDBJ whole genome shotgun (WGS) entry which is preliminary data.</text>
</comment>
<dbReference type="PANTHER" id="PTHR30532:SF29">
    <property type="entry name" value="FE(3+) DICITRATE-BINDING PERIPLASMIC PROTEIN"/>
    <property type="match status" value="1"/>
</dbReference>
<organism evidence="8 9">
    <name type="scientific">Aquicella lusitana</name>
    <dbReference type="NCBI Taxonomy" id="254246"/>
    <lineage>
        <taxon>Bacteria</taxon>
        <taxon>Pseudomonadati</taxon>
        <taxon>Pseudomonadota</taxon>
        <taxon>Gammaproteobacteria</taxon>
        <taxon>Legionellales</taxon>
        <taxon>Coxiellaceae</taxon>
        <taxon>Aquicella</taxon>
    </lineage>
</organism>
<accession>A0A370GJ76</accession>
<feature type="domain" description="Fe/B12 periplasmic-binding" evidence="7">
    <location>
        <begin position="46"/>
        <end position="307"/>
    </location>
</feature>
<dbReference type="GO" id="GO:0030288">
    <property type="term" value="C:outer membrane-bounded periplasmic space"/>
    <property type="evidence" value="ECO:0007669"/>
    <property type="project" value="TreeGrafter"/>
</dbReference>
<dbReference type="GO" id="GO:1901678">
    <property type="term" value="P:iron coordination entity transport"/>
    <property type="evidence" value="ECO:0007669"/>
    <property type="project" value="UniProtKB-ARBA"/>
</dbReference>
<dbReference type="EMBL" id="QQAX01000010">
    <property type="protein sequence ID" value="RDI43795.1"/>
    <property type="molecule type" value="Genomic_DNA"/>
</dbReference>
<dbReference type="RefSeq" id="WP_114834352.1">
    <property type="nucleotide sequence ID" value="NZ_LR699115.1"/>
</dbReference>
<dbReference type="Proteomes" id="UP000254720">
    <property type="component" value="Unassembled WGS sequence"/>
</dbReference>
<dbReference type="InterPro" id="IPR051313">
    <property type="entry name" value="Bact_iron-sidero_bind"/>
</dbReference>
<dbReference type="OrthoDB" id="9793175at2"/>
<evidence type="ECO:0000256" key="3">
    <source>
        <dbReference type="ARBA" id="ARBA00022448"/>
    </source>
</evidence>
<evidence type="ECO:0000313" key="9">
    <source>
        <dbReference type="Proteomes" id="UP000254720"/>
    </source>
</evidence>
<dbReference type="CDD" id="cd01146">
    <property type="entry name" value="FhuD"/>
    <property type="match status" value="1"/>
</dbReference>
<proteinExistence type="inferred from homology"/>